<name>A0A809YBA8_9BRAD</name>
<proteinExistence type="predicted"/>
<protein>
    <submittedName>
        <fullName evidence="1">Uncharacterized protein</fullName>
    </submittedName>
</protein>
<sequence length="204" mass="21972">MARVTPLANATVAREDAAIDAYHAKRKVRAPAPTLKFERKPKDGALVIDNSHLDPRRGGMLLANALGCGDPDFIAGLIAQIVHVTAKGQEVSQELANFMLSAIKGVEPKDDVEAMLAAQMAATHMLSMTFARRLNNVESIPQQDSASQAFNKLSRTFATQVEALKRYRTGGEQRVTVQHVNVSDGGQAIVGDVLAMPKRQEGEG</sequence>
<organism evidence="1">
    <name type="scientific">Bradyrhizobium diazoefficiens</name>
    <dbReference type="NCBI Taxonomy" id="1355477"/>
    <lineage>
        <taxon>Bacteria</taxon>
        <taxon>Pseudomonadati</taxon>
        <taxon>Pseudomonadota</taxon>
        <taxon>Alphaproteobacteria</taxon>
        <taxon>Hyphomicrobiales</taxon>
        <taxon>Nitrobacteraceae</taxon>
        <taxon>Bradyrhizobium</taxon>
    </lineage>
</organism>
<evidence type="ECO:0000313" key="1">
    <source>
        <dbReference type="EMBL" id="BCE35890.1"/>
    </source>
</evidence>
<accession>A0A809YBA8</accession>
<reference evidence="1" key="1">
    <citation type="submission" date="2020-05" db="EMBL/GenBank/DDBJ databases">
        <title>Complete genome sequence of Bradyrhizobium diazoefficiens XF3 isolated from soybean nodule.</title>
        <authorList>
            <person name="Noda R."/>
            <person name="Kakizaki K."/>
            <person name="Minamisawa K."/>
        </authorList>
    </citation>
    <scope>NUCLEOTIDE SEQUENCE</scope>
    <source>
        <strain evidence="1">XF3</strain>
    </source>
</reference>
<gene>
    <name evidence="1" type="ORF">XF3B_09210</name>
</gene>
<dbReference type="AlphaFoldDB" id="A0A809YBA8"/>
<dbReference type="EMBL" id="AP023093">
    <property type="protein sequence ID" value="BCE35890.1"/>
    <property type="molecule type" value="Genomic_DNA"/>
</dbReference>